<protein>
    <recommendedName>
        <fullName evidence="3">Chitinase</fullName>
    </recommendedName>
</protein>
<evidence type="ECO:0008006" key="3">
    <source>
        <dbReference type="Google" id="ProtNLM"/>
    </source>
</evidence>
<keyword evidence="2" id="KW-1185">Reference proteome</keyword>
<evidence type="ECO:0000313" key="2">
    <source>
        <dbReference type="Proteomes" id="UP000591131"/>
    </source>
</evidence>
<dbReference type="Proteomes" id="UP000591131">
    <property type="component" value="Unassembled WGS sequence"/>
</dbReference>
<sequence>MSSQSFGHNVLYPPTRPLLMLTTAYILSVGGLATANHLHFYKDVYSPWVMKESPSCSNKKLCPDNPGYTWGSYFDRVLDLGGQSFVFGGYALDESRILQLFSTSWNETDFLRLSEKVKAKGGSILARLEIFDTRDFNEPIFVESVQDFVSKYPVSGFSFGPFLAEIEMKSLQKFFEALRKLHLTSALAFSCNDWQAVEASGLARIADLNFVALRPRYEDLTRVFNTDSYTREAINNATRAGAKPEGMIVQVPLLARRSDFPSDEGYSSMVYDYNADPKGNGSVIFNKTTQDGYYFFSQTRLVDKIPLAQQYNLRGIMLEGGAGFTQDLFHWDKSSLFYALATNIRRASESTHC</sequence>
<dbReference type="EMBL" id="JAAPAO010000116">
    <property type="protein sequence ID" value="KAF4672205.1"/>
    <property type="molecule type" value="Genomic_DNA"/>
</dbReference>
<proteinExistence type="predicted"/>
<organism evidence="1 2">
    <name type="scientific">Perkinsus chesapeaki</name>
    <name type="common">Clam parasite</name>
    <name type="synonym">Perkinsus andrewsi</name>
    <dbReference type="NCBI Taxonomy" id="330153"/>
    <lineage>
        <taxon>Eukaryota</taxon>
        <taxon>Sar</taxon>
        <taxon>Alveolata</taxon>
        <taxon>Perkinsozoa</taxon>
        <taxon>Perkinsea</taxon>
        <taxon>Perkinsida</taxon>
        <taxon>Perkinsidae</taxon>
        <taxon>Perkinsus</taxon>
    </lineage>
</organism>
<dbReference type="SUPFAM" id="SSF51445">
    <property type="entry name" value="(Trans)glycosidases"/>
    <property type="match status" value="1"/>
</dbReference>
<accession>A0A7J6ML29</accession>
<comment type="caution">
    <text evidence="1">The sequence shown here is derived from an EMBL/GenBank/DDBJ whole genome shotgun (WGS) entry which is preliminary data.</text>
</comment>
<gene>
    <name evidence="1" type="ORF">FOL47_000788</name>
</gene>
<name>A0A7J6ML29_PERCH</name>
<evidence type="ECO:0000313" key="1">
    <source>
        <dbReference type="EMBL" id="KAF4672205.1"/>
    </source>
</evidence>
<dbReference type="InterPro" id="IPR017853">
    <property type="entry name" value="GH"/>
</dbReference>
<reference evidence="1 2" key="1">
    <citation type="submission" date="2020-04" db="EMBL/GenBank/DDBJ databases">
        <title>Perkinsus chesapeaki whole genome sequence.</title>
        <authorList>
            <person name="Bogema D.R."/>
        </authorList>
    </citation>
    <scope>NUCLEOTIDE SEQUENCE [LARGE SCALE GENOMIC DNA]</scope>
    <source>
        <strain evidence="1">ATCC PRA-425</strain>
    </source>
</reference>
<dbReference type="AlphaFoldDB" id="A0A7J6ML29"/>